<proteinExistence type="predicted"/>
<reference evidence="2" key="1">
    <citation type="submission" date="2018-01" db="EMBL/GenBank/DDBJ databases">
        <title>An insight into the sialome of Amazonian anophelines.</title>
        <authorList>
            <person name="Ribeiro J.M."/>
            <person name="Scarpassa V."/>
            <person name="Calvo E."/>
        </authorList>
    </citation>
    <scope>NUCLEOTIDE SEQUENCE</scope>
</reference>
<protein>
    <submittedName>
        <fullName evidence="2">Uncharacterized protein</fullName>
    </submittedName>
</protein>
<name>A0A2M4CXI1_ANODA</name>
<sequence>MSCGRFVRFLPALTIIFALRGFGIRQLDGDAPRQNGSHIVQTLVAVVLLRIVNLRLHRAESNAITDRFHQIAVGVVIAALCLWWHLLKLLLRR</sequence>
<dbReference type="AlphaFoldDB" id="A0A2M4CXI1"/>
<dbReference type="EMBL" id="GGFL01005865">
    <property type="protein sequence ID" value="MBW70043.1"/>
    <property type="molecule type" value="Transcribed_RNA"/>
</dbReference>
<keyword evidence="1" id="KW-0472">Membrane</keyword>
<accession>A0A2M4CXI1</accession>
<evidence type="ECO:0000313" key="2">
    <source>
        <dbReference type="EMBL" id="MBW70043.1"/>
    </source>
</evidence>
<feature type="transmembrane region" description="Helical" evidence="1">
    <location>
        <begin position="39"/>
        <end position="56"/>
    </location>
</feature>
<organism evidence="2">
    <name type="scientific">Anopheles darlingi</name>
    <name type="common">Mosquito</name>
    <dbReference type="NCBI Taxonomy" id="43151"/>
    <lineage>
        <taxon>Eukaryota</taxon>
        <taxon>Metazoa</taxon>
        <taxon>Ecdysozoa</taxon>
        <taxon>Arthropoda</taxon>
        <taxon>Hexapoda</taxon>
        <taxon>Insecta</taxon>
        <taxon>Pterygota</taxon>
        <taxon>Neoptera</taxon>
        <taxon>Endopterygota</taxon>
        <taxon>Diptera</taxon>
        <taxon>Nematocera</taxon>
        <taxon>Culicoidea</taxon>
        <taxon>Culicidae</taxon>
        <taxon>Anophelinae</taxon>
        <taxon>Anopheles</taxon>
    </lineage>
</organism>
<keyword evidence="1" id="KW-1133">Transmembrane helix</keyword>
<evidence type="ECO:0000256" key="1">
    <source>
        <dbReference type="SAM" id="Phobius"/>
    </source>
</evidence>
<keyword evidence="1" id="KW-0812">Transmembrane</keyword>
<feature type="transmembrane region" description="Helical" evidence="1">
    <location>
        <begin position="68"/>
        <end position="87"/>
    </location>
</feature>